<organism evidence="9 10">
    <name type="scientific">Elysia chlorotica</name>
    <name type="common">Eastern emerald elysia</name>
    <name type="synonym">Sea slug</name>
    <dbReference type="NCBI Taxonomy" id="188477"/>
    <lineage>
        <taxon>Eukaryota</taxon>
        <taxon>Metazoa</taxon>
        <taxon>Spiralia</taxon>
        <taxon>Lophotrochozoa</taxon>
        <taxon>Mollusca</taxon>
        <taxon>Gastropoda</taxon>
        <taxon>Heterobranchia</taxon>
        <taxon>Euthyneura</taxon>
        <taxon>Panpulmonata</taxon>
        <taxon>Sacoglossa</taxon>
        <taxon>Placobranchoidea</taxon>
        <taxon>Plakobranchidae</taxon>
        <taxon>Elysia</taxon>
    </lineage>
</organism>
<feature type="domain" description="Phosphotyrosine protein phosphatase I" evidence="8">
    <location>
        <begin position="1"/>
        <end position="142"/>
    </location>
</feature>
<comment type="catalytic activity">
    <reaction evidence="7">
        <text>O-phospho-L-tyrosyl-[protein] + H2O = L-tyrosyl-[protein] + phosphate</text>
        <dbReference type="Rhea" id="RHEA:10684"/>
        <dbReference type="Rhea" id="RHEA-COMP:10136"/>
        <dbReference type="Rhea" id="RHEA-COMP:20101"/>
        <dbReference type="ChEBI" id="CHEBI:15377"/>
        <dbReference type="ChEBI" id="CHEBI:43474"/>
        <dbReference type="ChEBI" id="CHEBI:46858"/>
        <dbReference type="ChEBI" id="CHEBI:61978"/>
        <dbReference type="EC" id="3.1.3.48"/>
    </reaction>
</comment>
<evidence type="ECO:0000259" key="8">
    <source>
        <dbReference type="SMART" id="SM00226"/>
    </source>
</evidence>
<dbReference type="PANTHER" id="PTHR11717:SF7">
    <property type="entry name" value="LOW MOLECULAR WEIGHT PHOSPHOTYROSINE PROTEIN PHOSPHATASE"/>
    <property type="match status" value="1"/>
</dbReference>
<name>A0A433THH1_ELYCH</name>
<evidence type="ECO:0000256" key="1">
    <source>
        <dbReference type="ARBA" id="ARBA00004496"/>
    </source>
</evidence>
<comment type="subcellular location">
    <subcellularLocation>
        <location evidence="1 7">Cytoplasm</location>
    </subcellularLocation>
</comment>
<dbReference type="EMBL" id="RQTK01000359">
    <property type="protein sequence ID" value="RUS81042.1"/>
    <property type="molecule type" value="Genomic_DNA"/>
</dbReference>
<dbReference type="EC" id="3.1.3.2" evidence="7"/>
<dbReference type="SUPFAM" id="SSF52788">
    <property type="entry name" value="Phosphotyrosine protein phosphatases I"/>
    <property type="match status" value="1"/>
</dbReference>
<accession>A0A433THH1</accession>
<keyword evidence="10" id="KW-1185">Reference proteome</keyword>
<keyword evidence="3 7" id="KW-0963">Cytoplasm</keyword>
<dbReference type="PANTHER" id="PTHR11717">
    <property type="entry name" value="LOW MOLECULAR WEIGHT PROTEIN TYROSINE PHOSPHATASE"/>
    <property type="match status" value="1"/>
</dbReference>
<keyword evidence="4 7" id="KW-0378">Hydrolase</keyword>
<dbReference type="Gene3D" id="3.40.50.2300">
    <property type="match status" value="1"/>
</dbReference>
<keyword evidence="5 7" id="KW-0904">Protein phosphatase</keyword>
<evidence type="ECO:0000313" key="9">
    <source>
        <dbReference type="EMBL" id="RUS81042.1"/>
    </source>
</evidence>
<comment type="catalytic activity">
    <reaction evidence="7">
        <text>a phosphate monoester + H2O = an alcohol + phosphate</text>
        <dbReference type="Rhea" id="RHEA:15017"/>
        <dbReference type="ChEBI" id="CHEBI:15377"/>
        <dbReference type="ChEBI" id="CHEBI:30879"/>
        <dbReference type="ChEBI" id="CHEBI:43474"/>
        <dbReference type="ChEBI" id="CHEBI:67140"/>
        <dbReference type="EC" id="3.1.3.2"/>
    </reaction>
</comment>
<dbReference type="STRING" id="188477.A0A433THH1"/>
<reference evidence="9 10" key="1">
    <citation type="submission" date="2019-01" db="EMBL/GenBank/DDBJ databases">
        <title>A draft genome assembly of the solar-powered sea slug Elysia chlorotica.</title>
        <authorList>
            <person name="Cai H."/>
            <person name="Li Q."/>
            <person name="Fang X."/>
            <person name="Li J."/>
            <person name="Curtis N.E."/>
            <person name="Altenburger A."/>
            <person name="Shibata T."/>
            <person name="Feng M."/>
            <person name="Maeda T."/>
            <person name="Schwartz J.A."/>
            <person name="Shigenobu S."/>
            <person name="Lundholm N."/>
            <person name="Nishiyama T."/>
            <person name="Yang H."/>
            <person name="Hasebe M."/>
            <person name="Li S."/>
            <person name="Pierce S.K."/>
            <person name="Wang J."/>
        </authorList>
    </citation>
    <scope>NUCLEOTIDE SEQUENCE [LARGE SCALE GENOMIC DNA]</scope>
    <source>
        <strain evidence="9">EC2010</strain>
        <tissue evidence="9">Whole organism of an adult</tissue>
    </source>
</reference>
<evidence type="ECO:0000256" key="2">
    <source>
        <dbReference type="ARBA" id="ARBA00011063"/>
    </source>
</evidence>
<protein>
    <recommendedName>
        <fullName evidence="7">Low molecular weight phosphotyrosine protein phosphatase</fullName>
        <shortName evidence="7">LMW-PTP</shortName>
        <shortName evidence="7">LMW-PTPase</shortName>
        <ecNumber evidence="7">3.1.3.2</ecNumber>
        <ecNumber evidence="7">3.1.3.48</ecNumber>
    </recommendedName>
    <alternativeName>
        <fullName evidence="7">Low molecular weight cytosolic acid phosphatase</fullName>
    </alternativeName>
</protein>
<dbReference type="InterPro" id="IPR050438">
    <property type="entry name" value="LMW_PTPase"/>
</dbReference>
<evidence type="ECO:0000313" key="10">
    <source>
        <dbReference type="Proteomes" id="UP000271974"/>
    </source>
</evidence>
<evidence type="ECO:0000256" key="7">
    <source>
        <dbReference type="RuleBase" id="RU368115"/>
    </source>
</evidence>
<dbReference type="InterPro" id="IPR002115">
    <property type="entry name" value="Tyr_Pase_low_mol_wt_mml"/>
</dbReference>
<dbReference type="AlphaFoldDB" id="A0A433THH1"/>
<evidence type="ECO:0000256" key="3">
    <source>
        <dbReference type="ARBA" id="ARBA00022490"/>
    </source>
</evidence>
<dbReference type="InterPro" id="IPR023485">
    <property type="entry name" value="Ptyr_pPase"/>
</dbReference>
<dbReference type="GO" id="GO:0003993">
    <property type="term" value="F:acid phosphatase activity"/>
    <property type="evidence" value="ECO:0007669"/>
    <property type="project" value="UniProtKB-UniRule"/>
</dbReference>
<dbReference type="PRINTS" id="PR00719">
    <property type="entry name" value="LMWPTPASE"/>
</dbReference>
<comment type="similarity">
    <text evidence="2 7">Belongs to the low molecular weight phosphotyrosine protein phosphatase family.</text>
</comment>
<gene>
    <name evidence="9" type="ORF">EGW08_011208</name>
</gene>
<feature type="active site" description="Proton donor" evidence="6">
    <location>
        <position position="115"/>
    </location>
</feature>
<comment type="caution">
    <text evidence="9">The sequence shown here is derived from an EMBL/GenBank/DDBJ whole genome shotgun (WGS) entry which is preliminary data.</text>
</comment>
<dbReference type="OrthoDB" id="3388at2759"/>
<comment type="function">
    <text evidence="7">Acts on tyrosine phosphorylated proteins, low-MW aryl phosphates and natural and synthetic acyl phosphates.</text>
</comment>
<dbReference type="Pfam" id="PF01451">
    <property type="entry name" value="LMWPc"/>
    <property type="match status" value="1"/>
</dbReference>
<evidence type="ECO:0000256" key="5">
    <source>
        <dbReference type="ARBA" id="ARBA00022912"/>
    </source>
</evidence>
<dbReference type="EC" id="3.1.3.48" evidence="7"/>
<evidence type="ECO:0000256" key="4">
    <source>
        <dbReference type="ARBA" id="ARBA00022801"/>
    </source>
</evidence>
<dbReference type="InterPro" id="IPR036196">
    <property type="entry name" value="Ptyr_pPase_sf"/>
</dbReference>
<dbReference type="PRINTS" id="PR00720">
    <property type="entry name" value="MAMMALPTPASE"/>
</dbReference>
<dbReference type="GO" id="GO:0005737">
    <property type="term" value="C:cytoplasm"/>
    <property type="evidence" value="ECO:0007669"/>
    <property type="project" value="UniProtKB-SubCell"/>
</dbReference>
<sequence length="148" mass="17322">MAEAILLHLLKERQIKQFKWTVDSAGHGEWHLGKSPEERTLQVLAQNNITGYTHTARLITKEDFAKFDYILCMDDYNLRLIISKRNLNRMKPADSKSFICRLGDFDPEGVKIIFDPYFSDSIEAYKEVYRQCYRCCEAFLTTLVTNDK</sequence>
<dbReference type="Proteomes" id="UP000271974">
    <property type="component" value="Unassembled WGS sequence"/>
</dbReference>
<proteinExistence type="inferred from homology"/>
<evidence type="ECO:0000256" key="6">
    <source>
        <dbReference type="PIRSR" id="PIRSR617867-1"/>
    </source>
</evidence>
<dbReference type="SMART" id="SM00226">
    <property type="entry name" value="LMWPc"/>
    <property type="match status" value="1"/>
</dbReference>
<dbReference type="InterPro" id="IPR017867">
    <property type="entry name" value="Tyr_phospatase_low_mol_wt"/>
</dbReference>
<dbReference type="CDD" id="cd16343">
    <property type="entry name" value="LMWPTP"/>
    <property type="match status" value="1"/>
</dbReference>
<dbReference type="GO" id="GO:0004726">
    <property type="term" value="F:non-membrane spanning protein tyrosine phosphatase activity"/>
    <property type="evidence" value="ECO:0007669"/>
    <property type="project" value="InterPro"/>
</dbReference>